<proteinExistence type="predicted"/>
<feature type="compositionally biased region" description="Basic and acidic residues" evidence="1">
    <location>
        <begin position="82"/>
        <end position="93"/>
    </location>
</feature>
<organism evidence="2 3">
    <name type="scientific">Perkinsus olseni</name>
    <name type="common">Perkinsus atlanticus</name>
    <dbReference type="NCBI Taxonomy" id="32597"/>
    <lineage>
        <taxon>Eukaryota</taxon>
        <taxon>Sar</taxon>
        <taxon>Alveolata</taxon>
        <taxon>Perkinsozoa</taxon>
        <taxon>Perkinsea</taxon>
        <taxon>Perkinsida</taxon>
        <taxon>Perkinsidae</taxon>
        <taxon>Perkinsus</taxon>
    </lineage>
</organism>
<feature type="compositionally biased region" description="Basic residues" evidence="1">
    <location>
        <begin position="1"/>
        <end position="12"/>
    </location>
</feature>
<feature type="compositionally biased region" description="Low complexity" evidence="1">
    <location>
        <begin position="65"/>
        <end position="78"/>
    </location>
</feature>
<feature type="compositionally biased region" description="Basic and acidic residues" evidence="1">
    <location>
        <begin position="47"/>
        <end position="60"/>
    </location>
</feature>
<evidence type="ECO:0000256" key="1">
    <source>
        <dbReference type="SAM" id="MobiDB-lite"/>
    </source>
</evidence>
<feature type="region of interest" description="Disordered" evidence="1">
    <location>
        <begin position="1"/>
        <end position="32"/>
    </location>
</feature>
<reference evidence="2 3" key="1">
    <citation type="submission" date="2020-04" db="EMBL/GenBank/DDBJ databases">
        <title>Perkinsus olseni comparative genomics.</title>
        <authorList>
            <person name="Bogema D.R."/>
        </authorList>
    </citation>
    <scope>NUCLEOTIDE SEQUENCE [LARGE SCALE GENOMIC DNA]</scope>
    <source>
        <strain evidence="2">ATCC PRA-205</strain>
    </source>
</reference>
<dbReference type="AlphaFoldDB" id="A0A7J6NBH0"/>
<comment type="caution">
    <text evidence="2">The sequence shown here is derived from an EMBL/GenBank/DDBJ whole genome shotgun (WGS) entry which is preliminary data.</text>
</comment>
<dbReference type="EMBL" id="JABANM010037720">
    <property type="protein sequence ID" value="KAF4680860.1"/>
    <property type="molecule type" value="Genomic_DNA"/>
</dbReference>
<accession>A0A7J6NBH0</accession>
<feature type="compositionally biased region" description="Low complexity" evidence="1">
    <location>
        <begin position="103"/>
        <end position="130"/>
    </location>
</feature>
<dbReference type="Proteomes" id="UP000574390">
    <property type="component" value="Unassembled WGS sequence"/>
</dbReference>
<evidence type="ECO:0000313" key="2">
    <source>
        <dbReference type="EMBL" id="KAF4680860.1"/>
    </source>
</evidence>
<protein>
    <submittedName>
        <fullName evidence="2">Uncharacterized protein</fullName>
    </submittedName>
</protein>
<feature type="non-terminal residue" evidence="2">
    <location>
        <position position="306"/>
    </location>
</feature>
<gene>
    <name evidence="2" type="ORF">FOZ62_003654</name>
</gene>
<feature type="region of interest" description="Disordered" evidence="1">
    <location>
        <begin position="46"/>
        <end position="131"/>
    </location>
</feature>
<name>A0A7J6NBH0_PEROL</name>
<evidence type="ECO:0000313" key="3">
    <source>
        <dbReference type="Proteomes" id="UP000574390"/>
    </source>
</evidence>
<feature type="non-terminal residue" evidence="2">
    <location>
        <position position="1"/>
    </location>
</feature>
<sequence>SRQRPSKKKRSKALAQKMAAMEHEDDEGGIGCTDKKYLQESLLEIPQKYEERRKVDDGPDRGTLSSARTAVASTTSTAGGDYSKHFVSSEESCRASSRPTVLSSSSIGSVSSPASTDSTATGGSSTAYSSPVRCASANPSTMGFSPLEAAMLTEQTSGGYVYNPKQQQPTAHVPSLRGTPFGMSYVEAESSAMGGRCDAASFAATDLYKNATTASASDQLPCMFEGWAGLIDALERTFGLVPSPVGRREVDISASSTTADTLSTADAIMLLVDGCLQGCRFISEDLRFPGLPFVNMYLFQGLLLRT</sequence>